<evidence type="ECO:0000313" key="5">
    <source>
        <dbReference type="EMBL" id="ROQ49191.1"/>
    </source>
</evidence>
<keyword evidence="1" id="KW-0812">Transmembrane</keyword>
<dbReference type="Pfam" id="PF25965">
    <property type="entry name" value="Beta-barrel_ALG44"/>
    <property type="match status" value="1"/>
</dbReference>
<evidence type="ECO:0000256" key="1">
    <source>
        <dbReference type="SAM" id="Phobius"/>
    </source>
</evidence>
<evidence type="ECO:0000313" key="6">
    <source>
        <dbReference type="Proteomes" id="UP000269115"/>
    </source>
</evidence>
<dbReference type="SUPFAM" id="SSF141371">
    <property type="entry name" value="PilZ domain-like"/>
    <property type="match status" value="1"/>
</dbReference>
<dbReference type="EMBL" id="RJUR01000014">
    <property type="protein sequence ID" value="ROQ49191.1"/>
    <property type="molecule type" value="Genomic_DNA"/>
</dbReference>
<dbReference type="InterPro" id="IPR058835">
    <property type="entry name" value="BSH_ALG44"/>
</dbReference>
<evidence type="ECO:0000259" key="2">
    <source>
        <dbReference type="Pfam" id="PF07238"/>
    </source>
</evidence>
<gene>
    <name evidence="5" type="ORF">EDF85_3506</name>
</gene>
<feature type="domain" description="PilZ" evidence="2">
    <location>
        <begin position="24"/>
        <end position="119"/>
    </location>
</feature>
<proteinExistence type="predicted"/>
<keyword evidence="1" id="KW-1133">Transmembrane helix</keyword>
<dbReference type="Pfam" id="PF25964">
    <property type="entry name" value="BSH_ALG44"/>
    <property type="match status" value="1"/>
</dbReference>
<dbReference type="InterPro" id="IPR009875">
    <property type="entry name" value="PilZ_domain"/>
</dbReference>
<evidence type="ECO:0000259" key="3">
    <source>
        <dbReference type="Pfam" id="PF25964"/>
    </source>
</evidence>
<feature type="domain" description="ALG44 beta-barrel" evidence="4">
    <location>
        <begin position="308"/>
        <end position="377"/>
    </location>
</feature>
<comment type="caution">
    <text evidence="5">The sequence shown here is derived from an EMBL/GenBank/DDBJ whole genome shotgun (WGS) entry which is preliminary data.</text>
</comment>
<dbReference type="AlphaFoldDB" id="A0A9X8EGK1"/>
<dbReference type="RefSeq" id="WP_054916489.1">
    <property type="nucleotide sequence ID" value="NZ_LKGZ01000001.1"/>
</dbReference>
<keyword evidence="1" id="KW-0472">Membrane</keyword>
<dbReference type="GO" id="GO:0035438">
    <property type="term" value="F:cyclic-di-GMP binding"/>
    <property type="evidence" value="ECO:0007669"/>
    <property type="project" value="InterPro"/>
</dbReference>
<accession>A0A9X8EGK1</accession>
<dbReference type="Gene3D" id="2.40.10.220">
    <property type="entry name" value="predicted glycosyltransferase like domains"/>
    <property type="match status" value="1"/>
</dbReference>
<name>A0A9X8EGK1_PSEPU</name>
<organism evidence="5 6">
    <name type="scientific">Pseudomonas putida</name>
    <name type="common">Arthrobacter siderocapsulatus</name>
    <dbReference type="NCBI Taxonomy" id="303"/>
    <lineage>
        <taxon>Bacteria</taxon>
        <taxon>Pseudomonadati</taxon>
        <taxon>Pseudomonadota</taxon>
        <taxon>Gammaproteobacteria</taxon>
        <taxon>Pseudomonadales</taxon>
        <taxon>Pseudomonadaceae</taxon>
        <taxon>Pseudomonas</taxon>
    </lineage>
</organism>
<protein>
    <submittedName>
        <fullName evidence="5">Alginate biosynthesis protein Alg44</fullName>
    </submittedName>
</protein>
<dbReference type="Proteomes" id="UP000269115">
    <property type="component" value="Unassembled WGS sequence"/>
</dbReference>
<feature type="domain" description="ALG44 barrel-sandwich hybrid" evidence="3">
    <location>
        <begin position="206"/>
        <end position="303"/>
    </location>
</feature>
<reference evidence="5 6" key="1">
    <citation type="submission" date="2018-11" db="EMBL/GenBank/DDBJ databases">
        <title>Genomic analyses of the natural microbiome of Caenorhabditis elegans.</title>
        <authorList>
            <person name="Samuel B."/>
        </authorList>
    </citation>
    <scope>NUCLEOTIDE SEQUENCE [LARGE SCALE GENOMIC DNA]</scope>
    <source>
        <strain evidence="5 6">BIGb0473</strain>
    </source>
</reference>
<sequence>MSSSNIPAAPGTTAANVVHEAIDERQYVRTKLNARVRLSAPGQAPIDSTLQDISLGGLGLVHSAPLKIGSLYTASIQLRLNQVDLNIDSQIKIVSQRGAEVGAQFVDLDAQKRDILRYIISAYLSGEIADVNGLFNVMQRENYIKERKHKYASARNAGDRLRAIGGTLLFTAAGIAALSFVAYKSYLLFFRIPAVQAQVSADAQIISMPDNGYVKFLLQPGQSEVKAGEPLANISTQLATSFTSPADMKALADLAPGDLQTLLGRATIETVINSPCDCQVYFPSTPMNGYGYKQAPLLHLLPKDQPLYVSANVPFDKLSDISRVRSVDLQVFGLDERFGGTVVDSRVDALNKNLALTIRPDRPLPLAAYQKPVAVDLYLGLPALPSLSR</sequence>
<evidence type="ECO:0000259" key="4">
    <source>
        <dbReference type="Pfam" id="PF25965"/>
    </source>
</evidence>
<dbReference type="InterPro" id="IPR058834">
    <property type="entry name" value="Beta-barrel_ALG44"/>
</dbReference>
<feature type="transmembrane region" description="Helical" evidence="1">
    <location>
        <begin position="163"/>
        <end position="183"/>
    </location>
</feature>
<dbReference type="Pfam" id="PF07238">
    <property type="entry name" value="PilZ"/>
    <property type="match status" value="1"/>
</dbReference>